<accession>A0AA37NYH7</accession>
<evidence type="ECO:0000256" key="3">
    <source>
        <dbReference type="ARBA" id="ARBA00022989"/>
    </source>
</evidence>
<evidence type="ECO:0000313" key="7">
    <source>
        <dbReference type="Proteomes" id="UP001055115"/>
    </source>
</evidence>
<keyword evidence="3 5" id="KW-1133">Transmembrane helix</keyword>
<dbReference type="SUPFAM" id="SSF103473">
    <property type="entry name" value="MFS general substrate transporter"/>
    <property type="match status" value="1"/>
</dbReference>
<dbReference type="EMBL" id="BQXU01000015">
    <property type="protein sequence ID" value="GKT46252.1"/>
    <property type="molecule type" value="Genomic_DNA"/>
</dbReference>
<feature type="transmembrane region" description="Helical" evidence="5">
    <location>
        <begin position="41"/>
        <end position="58"/>
    </location>
</feature>
<dbReference type="RefSeq" id="XP_049128602.1">
    <property type="nucleotide sequence ID" value="XM_049272645.1"/>
</dbReference>
<dbReference type="GO" id="GO:0022857">
    <property type="term" value="F:transmembrane transporter activity"/>
    <property type="evidence" value="ECO:0007669"/>
    <property type="project" value="InterPro"/>
</dbReference>
<evidence type="ECO:0000256" key="2">
    <source>
        <dbReference type="ARBA" id="ARBA00022692"/>
    </source>
</evidence>
<reference evidence="6 7" key="1">
    <citation type="submission" date="2022-03" db="EMBL/GenBank/DDBJ databases">
        <title>Genome data of Colletotrichum spp.</title>
        <authorList>
            <person name="Utami Y.D."/>
            <person name="Hiruma K."/>
        </authorList>
    </citation>
    <scope>NUCLEOTIDE SEQUENCE [LARGE SCALE GENOMIC DNA]</scope>
    <source>
        <strain evidence="6 7">MAFF 239500</strain>
    </source>
</reference>
<evidence type="ECO:0000256" key="1">
    <source>
        <dbReference type="ARBA" id="ARBA00004141"/>
    </source>
</evidence>
<dbReference type="GO" id="GO:0005886">
    <property type="term" value="C:plasma membrane"/>
    <property type="evidence" value="ECO:0007669"/>
    <property type="project" value="TreeGrafter"/>
</dbReference>
<organism evidence="6 7">
    <name type="scientific">Colletotrichum spaethianum</name>
    <dbReference type="NCBI Taxonomy" id="700344"/>
    <lineage>
        <taxon>Eukaryota</taxon>
        <taxon>Fungi</taxon>
        <taxon>Dikarya</taxon>
        <taxon>Ascomycota</taxon>
        <taxon>Pezizomycotina</taxon>
        <taxon>Sordariomycetes</taxon>
        <taxon>Hypocreomycetidae</taxon>
        <taxon>Glomerellales</taxon>
        <taxon>Glomerellaceae</taxon>
        <taxon>Colletotrichum</taxon>
        <taxon>Colletotrichum spaethianum species complex</taxon>
    </lineage>
</organism>
<protein>
    <submittedName>
        <fullName evidence="6">RUS1 family</fullName>
    </submittedName>
</protein>
<feature type="transmembrane region" description="Helical" evidence="5">
    <location>
        <begin position="78"/>
        <end position="95"/>
    </location>
</feature>
<keyword evidence="7" id="KW-1185">Reference proteome</keyword>
<feature type="transmembrane region" description="Helical" evidence="5">
    <location>
        <begin position="101"/>
        <end position="119"/>
    </location>
</feature>
<sequence length="299" mass="32063">MTAKLAQLDFYGTGLVVPGSVSLILALQWGGSVFAWNDRKIIALLVLSVTLFVGFILVQTFLPKTATIPPRIFKQRSILAGFLSTICAIQGVSAVESGIRFLPLVLSMVVAMLTAGALIRRIGYYTPVMIFGLCLMAIGAGLMYTLQVDTGSPQWIGYQIIYGIGAGSATQVPNIAAQTVLPKPDVPVGVSLMYFGNFMGSAILLSVAQNILNSQLLYRLSAIPSINPETVLNNGVTSLTDLPTSIRMTVLVAYNEAIRHVFLVALILVCMSMLGALSLEWRSTKEAHGQEKVHTKTAA</sequence>
<dbReference type="Pfam" id="PF07690">
    <property type="entry name" value="MFS_1"/>
    <property type="match status" value="1"/>
</dbReference>
<evidence type="ECO:0000313" key="6">
    <source>
        <dbReference type="EMBL" id="GKT46252.1"/>
    </source>
</evidence>
<dbReference type="Proteomes" id="UP001055115">
    <property type="component" value="Unassembled WGS sequence"/>
</dbReference>
<dbReference type="GeneID" id="73327235"/>
<dbReference type="PANTHER" id="PTHR23501:SF153">
    <property type="entry name" value="AFLATOXIN EFFLUX PUMP, PUTATIVE-RELATED"/>
    <property type="match status" value="1"/>
</dbReference>
<keyword evidence="4 5" id="KW-0472">Membrane</keyword>
<name>A0AA37NYH7_9PEZI</name>
<dbReference type="Gene3D" id="1.20.1250.20">
    <property type="entry name" value="MFS general substrate transporter like domains"/>
    <property type="match status" value="1"/>
</dbReference>
<comment type="subcellular location">
    <subcellularLocation>
        <location evidence="1">Membrane</location>
        <topology evidence="1">Multi-pass membrane protein</topology>
    </subcellularLocation>
</comment>
<dbReference type="AlphaFoldDB" id="A0AA37NYH7"/>
<feature type="transmembrane region" description="Helical" evidence="5">
    <location>
        <begin position="12"/>
        <end position="29"/>
    </location>
</feature>
<dbReference type="PANTHER" id="PTHR23501">
    <property type="entry name" value="MAJOR FACILITATOR SUPERFAMILY"/>
    <property type="match status" value="1"/>
</dbReference>
<comment type="caution">
    <text evidence="6">The sequence shown here is derived from an EMBL/GenBank/DDBJ whole genome shotgun (WGS) entry which is preliminary data.</text>
</comment>
<proteinExistence type="predicted"/>
<feature type="transmembrane region" description="Helical" evidence="5">
    <location>
        <begin position="126"/>
        <end position="146"/>
    </location>
</feature>
<keyword evidence="2 5" id="KW-0812">Transmembrane</keyword>
<dbReference type="InterPro" id="IPR011701">
    <property type="entry name" value="MFS"/>
</dbReference>
<feature type="transmembrane region" description="Helical" evidence="5">
    <location>
        <begin position="192"/>
        <end position="212"/>
    </location>
</feature>
<gene>
    <name evidence="6" type="ORF">ColSpa_06433</name>
</gene>
<evidence type="ECO:0000256" key="5">
    <source>
        <dbReference type="SAM" id="Phobius"/>
    </source>
</evidence>
<dbReference type="InterPro" id="IPR036259">
    <property type="entry name" value="MFS_trans_sf"/>
</dbReference>
<feature type="transmembrane region" description="Helical" evidence="5">
    <location>
        <begin position="257"/>
        <end position="279"/>
    </location>
</feature>
<evidence type="ECO:0000256" key="4">
    <source>
        <dbReference type="ARBA" id="ARBA00023136"/>
    </source>
</evidence>